<keyword evidence="2" id="KW-1185">Reference proteome</keyword>
<protein>
    <submittedName>
        <fullName evidence="1">Uncharacterized protein</fullName>
    </submittedName>
</protein>
<sequence>MPSSASSGIGAGRTQTQVAIDEATTSSLRTQDEVDALCRSSRIVVPKGFTVSPAEEERYVSSPPPAGAVCVNEYALEAGLCCNDPRQHFINAVLTHFGVAPSQLAPNSWLIMAGFVGLCHSLGVEPSVAVFRRLLAICPLNHGCESYYSFRKRIQNLPVFDNLLIPLVTWKWKQSFFLVWSPVPWACPVVWGKPSWSSRAQPGFSQLTEGERSAERKLLEAIDQGPLDVNVFLNPTMTPPPPPSSCTNASSAQGTDPAADAMARAEKRTAVVQASAAPGISSLLGKKRNLDEAHAEGPLRLDLQRVSPPGFSAPDVNVADIQLGVKENARLPELLDAVRKADALREEEIKKTKAQLSEAKEALKLEREKADSLQEELKKTKENTDAMREELKNTKENADAMREELKKMKAQAKVAMKVLKKISDLR</sequence>
<dbReference type="EnsemblPlants" id="AVESA.00010b.r2.5AG0835550.1">
    <property type="protein sequence ID" value="AVESA.00010b.r2.5AG0835550.1.CDS"/>
    <property type="gene ID" value="AVESA.00010b.r2.5AG0835550"/>
</dbReference>
<name>A0ACD5XJM5_AVESA</name>
<evidence type="ECO:0000313" key="1">
    <source>
        <dbReference type="EnsemblPlants" id="AVESA.00010b.r2.5AG0835550.1.CDS"/>
    </source>
</evidence>
<reference evidence="1" key="1">
    <citation type="submission" date="2021-05" db="EMBL/GenBank/DDBJ databases">
        <authorList>
            <person name="Scholz U."/>
            <person name="Mascher M."/>
            <person name="Fiebig A."/>
        </authorList>
    </citation>
    <scope>NUCLEOTIDE SEQUENCE [LARGE SCALE GENOMIC DNA]</scope>
</reference>
<reference evidence="1" key="2">
    <citation type="submission" date="2025-09" db="UniProtKB">
        <authorList>
            <consortium name="EnsemblPlants"/>
        </authorList>
    </citation>
    <scope>IDENTIFICATION</scope>
</reference>
<accession>A0ACD5XJM5</accession>
<dbReference type="Proteomes" id="UP001732700">
    <property type="component" value="Chromosome 5A"/>
</dbReference>
<organism evidence="1 2">
    <name type="scientific">Avena sativa</name>
    <name type="common">Oat</name>
    <dbReference type="NCBI Taxonomy" id="4498"/>
    <lineage>
        <taxon>Eukaryota</taxon>
        <taxon>Viridiplantae</taxon>
        <taxon>Streptophyta</taxon>
        <taxon>Embryophyta</taxon>
        <taxon>Tracheophyta</taxon>
        <taxon>Spermatophyta</taxon>
        <taxon>Magnoliopsida</taxon>
        <taxon>Liliopsida</taxon>
        <taxon>Poales</taxon>
        <taxon>Poaceae</taxon>
        <taxon>BOP clade</taxon>
        <taxon>Pooideae</taxon>
        <taxon>Poodae</taxon>
        <taxon>Poeae</taxon>
        <taxon>Poeae Chloroplast Group 1 (Aveneae type)</taxon>
        <taxon>Aveninae</taxon>
        <taxon>Avena</taxon>
    </lineage>
</organism>
<evidence type="ECO:0000313" key="2">
    <source>
        <dbReference type="Proteomes" id="UP001732700"/>
    </source>
</evidence>
<proteinExistence type="predicted"/>